<dbReference type="Proteomes" id="UP000285882">
    <property type="component" value="Chromosome"/>
</dbReference>
<evidence type="ECO:0000259" key="5">
    <source>
        <dbReference type="PROSITE" id="PS51464"/>
    </source>
</evidence>
<keyword evidence="7" id="KW-1185">Reference proteome</keyword>
<dbReference type="RefSeq" id="WP_128166168.1">
    <property type="nucleotide sequence ID" value="NZ_CP025688.1"/>
</dbReference>
<reference evidence="6 7" key="1">
    <citation type="submission" date="2018-01" db="EMBL/GenBank/DDBJ databases">
        <title>Complete genome sequencing of Sporolactobacillus terrae DLG3.</title>
        <authorList>
            <person name="Nam Y.-D."/>
            <person name="Kang J."/>
            <person name="Chung W.-H."/>
        </authorList>
    </citation>
    <scope>NUCLEOTIDE SEQUENCE [LARGE SCALE GENOMIC DNA]</scope>
    <source>
        <strain evidence="6 7">DLG3</strain>
    </source>
</reference>
<dbReference type="Gene3D" id="3.40.50.10490">
    <property type="entry name" value="Glucose-6-phosphate isomerase like protein, domain 1"/>
    <property type="match status" value="1"/>
</dbReference>
<dbReference type="PROSITE" id="PS51464">
    <property type="entry name" value="SIS"/>
    <property type="match status" value="1"/>
</dbReference>
<dbReference type="PANTHER" id="PTHR30514">
    <property type="entry name" value="GLUCOKINASE"/>
    <property type="match status" value="1"/>
</dbReference>
<sequence length="282" mass="32064">MPSVYHYIAEQMPQMSKAQEKIARYILENPHTVPFLTVEKLAKMAQVGDATVFRFANYLGFSGYPELQQAMQASVQEQLTTSERLRLSGKIYDEKERGIREVFQDDINNIKSTIEHLDMDAFYKTADTLLQAKRIYIIAHRSAVSIGLFLQYYLNMMLDNVELIQSVEGTAEKLTDLGEHDAVIAVSFSRYTNATIDLFAFAKRTQAVTIAITDNLLSPLIPYADIALTAPSRIPTFIDSFVAPLSLINALLTYIGNEKKDVVFDRLDSMEKIWKQFNVFHK</sequence>
<dbReference type="PROSITE" id="PS51071">
    <property type="entry name" value="HTH_RPIR"/>
    <property type="match status" value="1"/>
</dbReference>
<evidence type="ECO:0000259" key="4">
    <source>
        <dbReference type="PROSITE" id="PS51071"/>
    </source>
</evidence>
<dbReference type="InterPro" id="IPR046348">
    <property type="entry name" value="SIS_dom_sf"/>
</dbReference>
<dbReference type="SUPFAM" id="SSF53697">
    <property type="entry name" value="SIS domain"/>
    <property type="match status" value="1"/>
</dbReference>
<dbReference type="InterPro" id="IPR036388">
    <property type="entry name" value="WH-like_DNA-bd_sf"/>
</dbReference>
<feature type="domain" description="SIS" evidence="5">
    <location>
        <begin position="125"/>
        <end position="261"/>
    </location>
</feature>
<evidence type="ECO:0000256" key="2">
    <source>
        <dbReference type="ARBA" id="ARBA00023125"/>
    </source>
</evidence>
<dbReference type="CDD" id="cd05013">
    <property type="entry name" value="SIS_RpiR"/>
    <property type="match status" value="1"/>
</dbReference>
<dbReference type="Pfam" id="PF01418">
    <property type="entry name" value="HTH_6"/>
    <property type="match status" value="1"/>
</dbReference>
<evidence type="ECO:0000313" key="6">
    <source>
        <dbReference type="EMBL" id="QAA21660.1"/>
    </source>
</evidence>
<dbReference type="InterPro" id="IPR000281">
    <property type="entry name" value="HTH_RpiR"/>
</dbReference>
<dbReference type="InterPro" id="IPR001347">
    <property type="entry name" value="SIS_dom"/>
</dbReference>
<keyword evidence="3" id="KW-0804">Transcription</keyword>
<accession>A0ABX5Q4V5</accession>
<evidence type="ECO:0000313" key="7">
    <source>
        <dbReference type="Proteomes" id="UP000285882"/>
    </source>
</evidence>
<dbReference type="InterPro" id="IPR035472">
    <property type="entry name" value="RpiR-like_SIS"/>
</dbReference>
<dbReference type="Pfam" id="PF01380">
    <property type="entry name" value="SIS"/>
    <property type="match status" value="1"/>
</dbReference>
<feature type="domain" description="HTH rpiR-type" evidence="4">
    <location>
        <begin position="2"/>
        <end position="78"/>
    </location>
</feature>
<dbReference type="InterPro" id="IPR047640">
    <property type="entry name" value="RpiR-like"/>
</dbReference>
<proteinExistence type="predicted"/>
<dbReference type="EMBL" id="CP025688">
    <property type="protein sequence ID" value="QAA21660.1"/>
    <property type="molecule type" value="Genomic_DNA"/>
</dbReference>
<dbReference type="SUPFAM" id="SSF46689">
    <property type="entry name" value="Homeodomain-like"/>
    <property type="match status" value="1"/>
</dbReference>
<dbReference type="Gene3D" id="1.10.10.10">
    <property type="entry name" value="Winged helix-like DNA-binding domain superfamily/Winged helix DNA-binding domain"/>
    <property type="match status" value="1"/>
</dbReference>
<evidence type="ECO:0000256" key="3">
    <source>
        <dbReference type="ARBA" id="ARBA00023163"/>
    </source>
</evidence>
<protein>
    <submittedName>
        <fullName evidence="6">MurR/RpiR family transcriptional regulator</fullName>
    </submittedName>
</protein>
<name>A0ABX5Q4V5_9BACL</name>
<keyword evidence="1" id="KW-0805">Transcription regulation</keyword>
<keyword evidence="2" id="KW-0238">DNA-binding</keyword>
<dbReference type="InterPro" id="IPR009057">
    <property type="entry name" value="Homeodomain-like_sf"/>
</dbReference>
<organism evidence="6 7">
    <name type="scientific">Sporolactobacillus terrae</name>
    <dbReference type="NCBI Taxonomy" id="269673"/>
    <lineage>
        <taxon>Bacteria</taxon>
        <taxon>Bacillati</taxon>
        <taxon>Bacillota</taxon>
        <taxon>Bacilli</taxon>
        <taxon>Bacillales</taxon>
        <taxon>Sporolactobacillaceae</taxon>
        <taxon>Sporolactobacillus</taxon>
    </lineage>
</organism>
<evidence type="ECO:0000256" key="1">
    <source>
        <dbReference type="ARBA" id="ARBA00023015"/>
    </source>
</evidence>
<dbReference type="PANTHER" id="PTHR30514:SF18">
    <property type="entry name" value="RPIR-FAMILY TRANSCRIPTIONAL REGULATOR"/>
    <property type="match status" value="1"/>
</dbReference>
<gene>
    <name evidence="6" type="ORF">C0674_02940</name>
</gene>